<feature type="region of interest" description="Disordered" evidence="1">
    <location>
        <begin position="496"/>
        <end position="515"/>
    </location>
</feature>
<comment type="caution">
    <text evidence="2">The sequence shown here is derived from an EMBL/GenBank/DDBJ whole genome shotgun (WGS) entry which is preliminary data.</text>
</comment>
<proteinExistence type="predicted"/>
<organism evidence="2">
    <name type="scientific">Tanacetum cinerariifolium</name>
    <name type="common">Dalmatian daisy</name>
    <name type="synonym">Chrysanthemum cinerariifolium</name>
    <dbReference type="NCBI Taxonomy" id="118510"/>
    <lineage>
        <taxon>Eukaryota</taxon>
        <taxon>Viridiplantae</taxon>
        <taxon>Streptophyta</taxon>
        <taxon>Embryophyta</taxon>
        <taxon>Tracheophyta</taxon>
        <taxon>Spermatophyta</taxon>
        <taxon>Magnoliopsida</taxon>
        <taxon>eudicotyledons</taxon>
        <taxon>Gunneridae</taxon>
        <taxon>Pentapetalae</taxon>
        <taxon>asterids</taxon>
        <taxon>campanulids</taxon>
        <taxon>Asterales</taxon>
        <taxon>Asteraceae</taxon>
        <taxon>Asteroideae</taxon>
        <taxon>Anthemideae</taxon>
        <taxon>Anthemidinae</taxon>
        <taxon>Tanacetum</taxon>
    </lineage>
</organism>
<reference evidence="2" key="1">
    <citation type="journal article" date="2019" name="Sci. Rep.">
        <title>Draft genome of Tanacetum cinerariifolium, the natural source of mosquito coil.</title>
        <authorList>
            <person name="Yamashiro T."/>
            <person name="Shiraishi A."/>
            <person name="Satake H."/>
            <person name="Nakayama K."/>
        </authorList>
    </citation>
    <scope>NUCLEOTIDE SEQUENCE</scope>
</reference>
<name>A0A699JYF9_TANCI</name>
<dbReference type="EMBL" id="BKCJ010452821">
    <property type="protein sequence ID" value="GFA59999.1"/>
    <property type="molecule type" value="Genomic_DNA"/>
</dbReference>
<dbReference type="PANTHER" id="PTHR33067:SF35">
    <property type="entry name" value="ASPARTIC PEPTIDASE DDI1-TYPE DOMAIN-CONTAINING PROTEIN"/>
    <property type="match status" value="1"/>
</dbReference>
<dbReference type="Pfam" id="PF13650">
    <property type="entry name" value="Asp_protease_2"/>
    <property type="match status" value="1"/>
</dbReference>
<keyword evidence="2" id="KW-0695">RNA-directed DNA polymerase</keyword>
<dbReference type="PANTHER" id="PTHR33067">
    <property type="entry name" value="RNA-DIRECTED DNA POLYMERASE-RELATED"/>
    <property type="match status" value="1"/>
</dbReference>
<sequence length="668" mass="76426">DRYKDLLHACPHHGFTELHQLDTFYNALKPADQDSLNATAGGNLLERRTQDVLTIIKNKSKASLSNQTNEIKNMMANLFQMNSASTQGRDLSLATPLLTRRVNSKPSPLEVVPPPPVQKYKPLSQREFVVHQRDPLHPNIPYPSRMLKQKQQEKDEVQIHKFWQMFKQLHINITHADALILMPKYQKMLKALLSDKEKLQELANTPLNENFSAVILKKLPKKLGDPGKFLIPCGFSELKCKALTDLGASINLMPLSVWKKLGLPERISTRMTLELANREICTPTGIARDVFVLVGKFTFLADFVIVDYESDPRVPLILGRPFLWTARALIDVHDEEMILRNGDEILTLNMRHDTSSYSNQPQKESINLINVFSHSIEYFLEDLFSNQPNGNPTFLSHPELTLSEVKNDIFDLEGGNVLPEKLLDFDSTKDLHPPLHVNPLSGSTTYSSNLLLEEFVDELALITFPLKYDDDLQFDVESDLKEIEFMLYQHTDSSLKDSIDQKDESDTENVYDDPFDSKGEKIKESKLLIDKLDLPCDFLPSEYDSFISQDFSRVDVKPSTNNEDKVFNPCILSQENPFEIITRVVQDKKLAISNASSMLEDFDPPLYEPLFFKEVLRTNMLLPFSSENKEKVFKPGIHTSKKVHSSYIPELSHQGYKIFKITKFLKSR</sequence>
<feature type="non-terminal residue" evidence="2">
    <location>
        <position position="1"/>
    </location>
</feature>
<dbReference type="CDD" id="cd00303">
    <property type="entry name" value="retropepsin_like"/>
    <property type="match status" value="1"/>
</dbReference>
<evidence type="ECO:0000313" key="2">
    <source>
        <dbReference type="EMBL" id="GFA59999.1"/>
    </source>
</evidence>
<keyword evidence="2" id="KW-0808">Transferase</keyword>
<dbReference type="AlphaFoldDB" id="A0A699JYF9"/>
<feature type="compositionally biased region" description="Acidic residues" evidence="1">
    <location>
        <begin position="505"/>
        <end position="514"/>
    </location>
</feature>
<dbReference type="InterPro" id="IPR021109">
    <property type="entry name" value="Peptidase_aspartic_dom_sf"/>
</dbReference>
<keyword evidence="2" id="KW-0548">Nucleotidyltransferase</keyword>
<protein>
    <submittedName>
        <fullName evidence="2">Reverse transcriptase domain-containing protein</fullName>
    </submittedName>
</protein>
<dbReference type="Gene3D" id="2.40.70.10">
    <property type="entry name" value="Acid Proteases"/>
    <property type="match status" value="1"/>
</dbReference>
<evidence type="ECO:0000256" key="1">
    <source>
        <dbReference type="SAM" id="MobiDB-lite"/>
    </source>
</evidence>
<gene>
    <name evidence="2" type="ORF">Tci_631971</name>
</gene>
<dbReference type="GO" id="GO:0003964">
    <property type="term" value="F:RNA-directed DNA polymerase activity"/>
    <property type="evidence" value="ECO:0007669"/>
    <property type="project" value="UniProtKB-KW"/>
</dbReference>
<accession>A0A699JYF9</accession>